<gene>
    <name evidence="1" type="ORF">E4T65_17035</name>
</gene>
<evidence type="ECO:0000313" key="2">
    <source>
        <dbReference type="Proteomes" id="UP000297322"/>
    </source>
</evidence>
<sequence length="79" mass="8489">MSLIDCPECSAKISDKAYSCPHCGNPFREPPSGRYFSEKNIGQIAGVTGVWLTAPWLARMVFGVVAVIAIAAVFIVRSS</sequence>
<protein>
    <submittedName>
        <fullName evidence="1">Zinc ribbon domain-containing protein</fullName>
    </submittedName>
</protein>
<dbReference type="EMBL" id="SPVI01000010">
    <property type="protein sequence ID" value="TFW42099.1"/>
    <property type="molecule type" value="Genomic_DNA"/>
</dbReference>
<accession>A0A1T2Y9S7</accession>
<dbReference type="Proteomes" id="UP000297322">
    <property type="component" value="Unassembled WGS sequence"/>
</dbReference>
<dbReference type="AlphaFoldDB" id="A0A1T2Y9S7"/>
<comment type="caution">
    <text evidence="1">The sequence shown here is derived from an EMBL/GenBank/DDBJ whole genome shotgun (WGS) entry which is preliminary data.</text>
</comment>
<evidence type="ECO:0000313" key="1">
    <source>
        <dbReference type="EMBL" id="TFW42099.1"/>
    </source>
</evidence>
<reference evidence="1 2" key="1">
    <citation type="submission" date="2019-03" db="EMBL/GenBank/DDBJ databases">
        <title>Biocontrol and xenobiotic degradation properties of endophytic Pseudomonas fluorescens strain BRZ63.</title>
        <authorList>
            <person name="Chlebek D.A."/>
            <person name="Pinski A."/>
            <person name="Zur J.P."/>
            <person name="Michalska J."/>
            <person name="Hupert-Kocurek K.T."/>
        </authorList>
    </citation>
    <scope>NUCLEOTIDE SEQUENCE [LARGE SCALE GENOMIC DNA]</scope>
    <source>
        <strain evidence="1 2">BRZ63</strain>
    </source>
</reference>
<name>A0A1T2Y9S7_PSEFL</name>
<organism evidence="1 2">
    <name type="scientific">Pseudomonas fluorescens</name>
    <dbReference type="NCBI Taxonomy" id="294"/>
    <lineage>
        <taxon>Bacteria</taxon>
        <taxon>Pseudomonadati</taxon>
        <taxon>Pseudomonadota</taxon>
        <taxon>Gammaproteobacteria</taxon>
        <taxon>Pseudomonadales</taxon>
        <taxon>Pseudomonadaceae</taxon>
        <taxon>Pseudomonas</taxon>
    </lineage>
</organism>
<proteinExistence type="predicted"/>